<name>A0A4Z0A7V7_9AGAM</name>
<proteinExistence type="predicted"/>
<dbReference type="EMBL" id="SFCI01000113">
    <property type="protein sequence ID" value="TFY82393.1"/>
    <property type="molecule type" value="Genomic_DNA"/>
</dbReference>
<protein>
    <submittedName>
        <fullName evidence="1">Uncharacterized protein</fullName>
    </submittedName>
</protein>
<dbReference type="Proteomes" id="UP000298061">
    <property type="component" value="Unassembled WGS sequence"/>
</dbReference>
<evidence type="ECO:0000313" key="2">
    <source>
        <dbReference type="Proteomes" id="UP000298061"/>
    </source>
</evidence>
<sequence length="178" mass="19408">MAPIDPDRIMRSLSAQSSADSALERESIKPVVYAGLPAALRPPAPGCPEVTDEELAAAPPLKVLPLLMLLADYSLPPMLEYGFPITLEQISVICSQYKPSKPINVLSESGFISMIAQARVSMALSERCSHPVQLSTVINHPGGHFMTFGNNYNLASLKRTLKGKHVRKLQEALGIRRF</sequence>
<organism evidence="1 2">
    <name type="scientific">Hericium alpestre</name>
    <dbReference type="NCBI Taxonomy" id="135208"/>
    <lineage>
        <taxon>Eukaryota</taxon>
        <taxon>Fungi</taxon>
        <taxon>Dikarya</taxon>
        <taxon>Basidiomycota</taxon>
        <taxon>Agaricomycotina</taxon>
        <taxon>Agaricomycetes</taxon>
        <taxon>Russulales</taxon>
        <taxon>Hericiaceae</taxon>
        <taxon>Hericium</taxon>
    </lineage>
</organism>
<dbReference type="AlphaFoldDB" id="A0A4Z0A7V7"/>
<dbReference type="OrthoDB" id="3305525at2759"/>
<comment type="caution">
    <text evidence="1">The sequence shown here is derived from an EMBL/GenBank/DDBJ whole genome shotgun (WGS) entry which is preliminary data.</text>
</comment>
<reference evidence="1 2" key="1">
    <citation type="submission" date="2019-02" db="EMBL/GenBank/DDBJ databases">
        <title>Genome sequencing of the rare red list fungi Hericium alpestre (H. flagellum).</title>
        <authorList>
            <person name="Buettner E."/>
            <person name="Kellner H."/>
        </authorList>
    </citation>
    <scope>NUCLEOTIDE SEQUENCE [LARGE SCALE GENOMIC DNA]</scope>
    <source>
        <strain evidence="1 2">DSM 108284</strain>
    </source>
</reference>
<gene>
    <name evidence="1" type="ORF">EWM64_g1623</name>
</gene>
<accession>A0A4Z0A7V7</accession>
<evidence type="ECO:0000313" key="1">
    <source>
        <dbReference type="EMBL" id="TFY82393.1"/>
    </source>
</evidence>
<keyword evidence="2" id="KW-1185">Reference proteome</keyword>